<name>A0A5T3RI96_SALER</name>
<sequence length="244" mass="26781">MPCQNTQHRSHQSEMKLSIPPWMNKQPARRVSDTPGRTKHRGNSTMKHTNAVRVKSSLAAIAFIVAVAVPVAHGAPIKYSASGNYTGLPGKFDVIRGVCIYRLGDSEPYKAAYFAFDIGNIEGDATISGDKLTLKIQKTKNGYPSYITYLANGDINLPVSGLINWLKGTSALWTSSNYSDQLVTAQEAAKNEITKPKILDHTDYITSESFLSKEDMAPGSHKITVSVEIPDEDRRCAYTTEVSK</sequence>
<dbReference type="EMBL" id="AACZBH010000091">
    <property type="protein sequence ID" value="EAN7518181.1"/>
    <property type="molecule type" value="Genomic_DNA"/>
</dbReference>
<accession>A0A5T3RI96</accession>
<evidence type="ECO:0000256" key="1">
    <source>
        <dbReference type="SAM" id="MobiDB-lite"/>
    </source>
</evidence>
<reference evidence="2" key="1">
    <citation type="submission" date="2018-12" db="EMBL/GenBank/DDBJ databases">
        <authorList>
            <consortium name="PulseNet: The National Subtyping Network for Foodborne Disease Surveillance"/>
            <person name="Tarr C.L."/>
            <person name="Trees E."/>
            <person name="Katz L.S."/>
            <person name="Carleton-Romer H.A."/>
            <person name="Stroika S."/>
            <person name="Kucerova Z."/>
            <person name="Roache K.F."/>
            <person name="Sabol A.L."/>
            <person name="Besser J."/>
            <person name="Gerner-Smidt P."/>
        </authorList>
    </citation>
    <scope>NUCLEOTIDE SEQUENCE</scope>
    <source>
        <strain evidence="2">PNUSAS064340</strain>
    </source>
</reference>
<dbReference type="AlphaFoldDB" id="A0A5T3RI96"/>
<feature type="region of interest" description="Disordered" evidence="1">
    <location>
        <begin position="23"/>
        <end position="47"/>
    </location>
</feature>
<proteinExistence type="predicted"/>
<organism evidence="2">
    <name type="scientific">Salmonella enterica</name>
    <name type="common">Salmonella choleraesuis</name>
    <dbReference type="NCBI Taxonomy" id="28901"/>
    <lineage>
        <taxon>Bacteria</taxon>
        <taxon>Pseudomonadati</taxon>
        <taxon>Pseudomonadota</taxon>
        <taxon>Gammaproteobacteria</taxon>
        <taxon>Enterobacterales</taxon>
        <taxon>Enterobacteriaceae</taxon>
        <taxon>Salmonella</taxon>
    </lineage>
</organism>
<evidence type="ECO:0000313" key="2">
    <source>
        <dbReference type="EMBL" id="EAN7518181.1"/>
    </source>
</evidence>
<protein>
    <submittedName>
        <fullName evidence="2">Uncharacterized protein</fullName>
    </submittedName>
</protein>
<gene>
    <name evidence="2" type="ORF">EKX87_23360</name>
</gene>
<comment type="caution">
    <text evidence="2">The sequence shown here is derived from an EMBL/GenBank/DDBJ whole genome shotgun (WGS) entry which is preliminary data.</text>
</comment>